<dbReference type="InterPro" id="IPR001370">
    <property type="entry name" value="BIR_rpt"/>
</dbReference>
<dbReference type="Pfam" id="PF00856">
    <property type="entry name" value="SET"/>
    <property type="match status" value="1"/>
</dbReference>
<keyword evidence="2 4" id="KW-0863">Zinc-finger</keyword>
<evidence type="ECO:0000259" key="7">
    <source>
        <dbReference type="PROSITE" id="PS50865"/>
    </source>
</evidence>
<feature type="compositionally biased region" description="Polar residues" evidence="5">
    <location>
        <begin position="258"/>
        <end position="273"/>
    </location>
</feature>
<comment type="caution">
    <text evidence="8">The sequence shown here is derived from an EMBL/GenBank/DDBJ whole genome shotgun (WGS) entry which is preliminary data.</text>
</comment>
<dbReference type="SUPFAM" id="SSF144232">
    <property type="entry name" value="HIT/MYND zinc finger-like"/>
    <property type="match status" value="1"/>
</dbReference>
<feature type="compositionally biased region" description="Basic and acidic residues" evidence="5">
    <location>
        <begin position="947"/>
        <end position="969"/>
    </location>
</feature>
<dbReference type="PROSITE" id="PS50143">
    <property type="entry name" value="BIR_REPEAT_2"/>
    <property type="match status" value="2"/>
</dbReference>
<evidence type="ECO:0000313" key="9">
    <source>
        <dbReference type="Proteomes" id="UP000717515"/>
    </source>
</evidence>
<evidence type="ECO:0008006" key="10">
    <source>
        <dbReference type="Google" id="ProtNLM"/>
    </source>
</evidence>
<feature type="compositionally biased region" description="Polar residues" evidence="5">
    <location>
        <begin position="696"/>
        <end position="709"/>
    </location>
</feature>
<dbReference type="Gene3D" id="1.10.220.160">
    <property type="match status" value="1"/>
</dbReference>
<feature type="compositionally biased region" description="Basic residues" evidence="5">
    <location>
        <begin position="450"/>
        <end position="460"/>
    </location>
</feature>
<feature type="region of interest" description="Disordered" evidence="5">
    <location>
        <begin position="163"/>
        <end position="356"/>
    </location>
</feature>
<dbReference type="InterPro" id="IPR011990">
    <property type="entry name" value="TPR-like_helical_dom_sf"/>
</dbReference>
<feature type="compositionally biased region" description="Low complexity" evidence="5">
    <location>
        <begin position="163"/>
        <end position="172"/>
    </location>
</feature>
<sequence length="1663" mass="184548">MVKLADAGFFFLPAPSSPDNVVCFLCQKSLDGWTDTDDPYLEHFSHARRCGWAILKTIRVTDDELPFRWDNEDELPKGPRMTKARLQTFGRWWPHEHTKGWYGTTKRMANAGFFYAPEEGSDDRVQCAYCDLALDGWEATDDPVHEHQRRCPACPFFATRAAAPTKASAAKATKNRRKVTGGTDPQLSKEQRVHGIKQEEIEISPSHPGARPLRAAFSGGSRPSSIRSSSAHSASGTPVETNPAGSVKSAVRGERRPSSPTRSVGFTLSANSDQSKEAEPHRRRSLRLQADDVNNSSITPTPTADAQPSSLSEAGSISSSISGRKRRQQSSGDTVESTSTPASRFDYLSKPQSASTVSIVVAKKRKLAKNKQTESHQHRENINDAEGEVSGEDIAHSRSQDFTSNNTPDTSTVSASSASGGSRRRLAQGTRSRDEEAQGPEESSNTVKPTVKKRGSRQKKIKQEEPDDSQLSVSGSSSKKVGKRQVKRSTRSNTSIAQLKSPLKKQRKALIEIFPEDEEAQELAQPQDSPSQRQDLVAVSVEHVEAPDDAMAGVGDSPIGEKGIELANTASAAQDLTPIDMDTSGDEVATANNIRTTTPTPTIPALQTPSIVAQGAEDNASLEPSRILGTGSTIPLRRRAISLLDSEEATTPVRRKAISLMDSEEVEVVVVDPTTPIRRAAQKSDFEGWEDEEGRSSSPRRLTSPFISPSQWPLNGALTVSTPIRKKTPTQPIPGISPRQKIKDVVGNAGLKASTRHAGMDRTFSPSPSTPLKRKTARLDISPEKKQSRLIDRLEGLMHENAASEVMAVAEHALMKEVRDLKRSQNRERRQMAEDTTTPPADVNGDGLQPKAAMEDLDAEVDHFSNIDVNLRTPVKRMGSRSYESTTPLTTPINKTPLPISKVISAIGAASRRNNNTASSPFVRTPVKKAVSALRLEDLEVDEDDTEARSRDLGEVRRNRQDARTEDPHNSTTASMRIQARQGGEGDHRRELAGGRRDNNSAPTTLHQKQPQLYQKEEEQKRPRPPAESRTRLHPDSKEDRWRQNLVKQANLSEDELKMTVEEFHRACVAEMVMALEIQAEELVQKFEEESERIRFSSFSRLMSASFLARHLERHGLELVSDEQKHRKVVAQRVLKKGTTVITSRPLCNPVIFPTHRSQHCETCFRTRISRTHPNASAIELERCSVCKKRYYCSRECFTVAWKGWHRWICADLERDDLDYEMLKMVVMSIERLRNGAFKDEVEDEQQQHSGSTGSSSPSSLSTGNEKRESLALTAYVFSTLMGHEAVSDPGVLANYTEIATRIREQLLQSKFAFKSVSSRGEPPSVTELVQYLCRFHCNNFSIHDAELFTMAEGTFPIGALFNHSCRPNAIVMYEGQVQVVRALEDIAIGQEVCTSYVDNAVQRQERRQLLKEKYHFDCRCSRCCEDDAQQESKASADDTSSVQTVDRAGFRVLDDLIEGSQDGPEGSKVDGEWLTKQFETIILPGARSLQVAGPPLQPPSVITRASFTSYIMHSLVPLIQLGASEQEYTERLFVIYRTLQQTPHSTPKPFTTTVMTNATSFFVTSLEHQSWALASKIGTFILAIYLMIYPRHHPLVGLHCFTLAKSLWNDEKGGMTSVRLSHEILKLALNILRVSHGSSRENGVLVKEVEAFIKTVETELLS</sequence>
<feature type="compositionally biased region" description="Basic and acidic residues" evidence="5">
    <location>
        <begin position="821"/>
        <end position="833"/>
    </location>
</feature>
<feature type="compositionally biased region" description="Low complexity" evidence="5">
    <location>
        <begin position="218"/>
        <end position="236"/>
    </location>
</feature>
<proteinExistence type="predicted"/>
<accession>A0A9P8AAJ3</accession>
<dbReference type="PROSITE" id="PS50280">
    <property type="entry name" value="SET"/>
    <property type="match status" value="1"/>
</dbReference>
<dbReference type="Gene3D" id="6.10.140.2220">
    <property type="match status" value="1"/>
</dbReference>
<reference evidence="8" key="1">
    <citation type="submission" date="2021-07" db="EMBL/GenBank/DDBJ databases">
        <title>Draft genome of Mortierella alpina, strain LL118, isolated from an aspen leaf litter sample.</title>
        <authorList>
            <person name="Yang S."/>
            <person name="Vinatzer B.A."/>
        </authorList>
    </citation>
    <scope>NUCLEOTIDE SEQUENCE</scope>
    <source>
        <strain evidence="8">LL118</strain>
    </source>
</reference>
<dbReference type="Pfam" id="PF01753">
    <property type="entry name" value="zf-MYND"/>
    <property type="match status" value="1"/>
</dbReference>
<feature type="domain" description="MYND-type" evidence="7">
    <location>
        <begin position="1161"/>
        <end position="1210"/>
    </location>
</feature>
<feature type="compositionally biased region" description="Basic and acidic residues" evidence="5">
    <location>
        <begin position="187"/>
        <end position="200"/>
    </location>
</feature>
<dbReference type="Pfam" id="PF00653">
    <property type="entry name" value="BIR"/>
    <property type="match status" value="2"/>
</dbReference>
<feature type="region of interest" description="Disordered" evidence="5">
    <location>
        <begin position="757"/>
        <end position="776"/>
    </location>
</feature>
<gene>
    <name evidence="8" type="ORF">KVV02_001302</name>
</gene>
<evidence type="ECO:0000313" key="8">
    <source>
        <dbReference type="EMBL" id="KAG9325905.1"/>
    </source>
</evidence>
<dbReference type="Proteomes" id="UP000717515">
    <property type="component" value="Unassembled WGS sequence"/>
</dbReference>
<dbReference type="Gene3D" id="1.10.1170.10">
    <property type="entry name" value="Inhibitor Of Apoptosis Protein (2mihbC-IAP-1), Chain A"/>
    <property type="match status" value="2"/>
</dbReference>
<feature type="compositionally biased region" description="Basic and acidic residues" evidence="5">
    <location>
        <begin position="371"/>
        <end position="382"/>
    </location>
</feature>
<evidence type="ECO:0000256" key="4">
    <source>
        <dbReference type="PROSITE-ProRule" id="PRU00134"/>
    </source>
</evidence>
<dbReference type="InterPro" id="IPR046341">
    <property type="entry name" value="SET_dom_sf"/>
</dbReference>
<keyword evidence="3" id="KW-0862">Zinc</keyword>
<feature type="compositionally biased region" description="Low complexity" evidence="5">
    <location>
        <begin position="309"/>
        <end position="322"/>
    </location>
</feature>
<feature type="compositionally biased region" description="Low complexity" evidence="5">
    <location>
        <begin position="1250"/>
        <end position="1264"/>
    </location>
</feature>
<dbReference type="SMART" id="SM00238">
    <property type="entry name" value="BIR"/>
    <property type="match status" value="2"/>
</dbReference>
<dbReference type="CDD" id="cd00022">
    <property type="entry name" value="BIR"/>
    <property type="match status" value="1"/>
</dbReference>
<feature type="compositionally biased region" description="Polar residues" evidence="5">
    <location>
        <begin position="1000"/>
        <end position="1013"/>
    </location>
</feature>
<evidence type="ECO:0000256" key="2">
    <source>
        <dbReference type="ARBA" id="ARBA00022771"/>
    </source>
</evidence>
<feature type="region of interest" description="Disordered" evidence="5">
    <location>
        <begin position="1241"/>
        <end position="1264"/>
    </location>
</feature>
<feature type="compositionally biased region" description="Polar residues" evidence="5">
    <location>
        <begin position="400"/>
        <end position="413"/>
    </location>
</feature>
<organism evidence="8 9">
    <name type="scientific">Mortierella alpina</name>
    <name type="common">Oleaginous fungus</name>
    <name type="synonym">Mortierella renispora</name>
    <dbReference type="NCBI Taxonomy" id="64518"/>
    <lineage>
        <taxon>Eukaryota</taxon>
        <taxon>Fungi</taxon>
        <taxon>Fungi incertae sedis</taxon>
        <taxon>Mucoromycota</taxon>
        <taxon>Mortierellomycotina</taxon>
        <taxon>Mortierellomycetes</taxon>
        <taxon>Mortierellales</taxon>
        <taxon>Mortierellaceae</taxon>
        <taxon>Mortierella</taxon>
    </lineage>
</organism>
<evidence type="ECO:0000256" key="1">
    <source>
        <dbReference type="ARBA" id="ARBA00022723"/>
    </source>
</evidence>
<dbReference type="EMBL" id="JAIFTL010000030">
    <property type="protein sequence ID" value="KAG9325905.1"/>
    <property type="molecule type" value="Genomic_DNA"/>
</dbReference>
<feature type="region of interest" description="Disordered" evidence="5">
    <location>
        <begin position="368"/>
        <end position="504"/>
    </location>
</feature>
<dbReference type="PANTHER" id="PTHR12197">
    <property type="entry name" value="HISTONE-LYSINE N-METHYLTRANSFERASE SMYD"/>
    <property type="match status" value="1"/>
</dbReference>
<feature type="compositionally biased region" description="Basic and acidic residues" evidence="5">
    <location>
        <begin position="984"/>
        <end position="999"/>
    </location>
</feature>
<evidence type="ECO:0000259" key="6">
    <source>
        <dbReference type="PROSITE" id="PS50280"/>
    </source>
</evidence>
<feature type="compositionally biased region" description="Polar residues" evidence="5">
    <location>
        <begin position="292"/>
        <end position="308"/>
    </location>
</feature>
<name>A0A9P8AAJ3_MORAP</name>
<feature type="region of interest" description="Disordered" evidence="5">
    <location>
        <begin position="942"/>
        <end position="1044"/>
    </location>
</feature>
<dbReference type="InterPro" id="IPR001214">
    <property type="entry name" value="SET_dom"/>
</dbReference>
<evidence type="ECO:0000256" key="3">
    <source>
        <dbReference type="ARBA" id="ARBA00022833"/>
    </source>
</evidence>
<dbReference type="PROSITE" id="PS50865">
    <property type="entry name" value="ZF_MYND_2"/>
    <property type="match status" value="1"/>
</dbReference>
<dbReference type="GO" id="GO:0008270">
    <property type="term" value="F:zinc ion binding"/>
    <property type="evidence" value="ECO:0007669"/>
    <property type="project" value="UniProtKB-KW"/>
</dbReference>
<keyword evidence="1" id="KW-0479">Metal-binding</keyword>
<feature type="domain" description="SET" evidence="6">
    <location>
        <begin position="1115"/>
        <end position="1398"/>
    </location>
</feature>
<dbReference type="SUPFAM" id="SSF57924">
    <property type="entry name" value="Inhibitor of apoptosis (IAP) repeat"/>
    <property type="match status" value="2"/>
</dbReference>
<feature type="region of interest" description="Disordered" evidence="5">
    <location>
        <begin position="679"/>
        <end position="709"/>
    </location>
</feature>
<dbReference type="Gene3D" id="2.170.270.10">
    <property type="entry name" value="SET domain"/>
    <property type="match status" value="1"/>
</dbReference>
<protein>
    <recommendedName>
        <fullName evidence="10">SET domain-containing protein</fullName>
    </recommendedName>
</protein>
<evidence type="ECO:0000256" key="5">
    <source>
        <dbReference type="SAM" id="MobiDB-lite"/>
    </source>
</evidence>
<dbReference type="InterPro" id="IPR002893">
    <property type="entry name" value="Znf_MYND"/>
</dbReference>
<feature type="compositionally biased region" description="Basic residues" evidence="5">
    <location>
        <begin position="480"/>
        <end position="490"/>
    </location>
</feature>
<feature type="compositionally biased region" description="Basic and acidic residues" evidence="5">
    <location>
        <begin position="1015"/>
        <end position="1043"/>
    </location>
</feature>
<dbReference type="InterPro" id="IPR050869">
    <property type="entry name" value="H3K4_H4K5_MeTrfase"/>
</dbReference>
<feature type="compositionally biased region" description="Polar residues" evidence="5">
    <location>
        <begin position="333"/>
        <end position="342"/>
    </location>
</feature>
<feature type="compositionally biased region" description="Low complexity" evidence="5">
    <location>
        <begin position="469"/>
        <end position="479"/>
    </location>
</feature>
<dbReference type="Gene3D" id="1.25.40.10">
    <property type="entry name" value="Tetratricopeptide repeat domain"/>
    <property type="match status" value="1"/>
</dbReference>
<dbReference type="SUPFAM" id="SSF82199">
    <property type="entry name" value="SET domain"/>
    <property type="match status" value="1"/>
</dbReference>
<dbReference type="SMART" id="SM00317">
    <property type="entry name" value="SET"/>
    <property type="match status" value="1"/>
</dbReference>
<feature type="region of interest" description="Disordered" evidence="5">
    <location>
        <begin position="821"/>
        <end position="847"/>
    </location>
</feature>